<dbReference type="RefSeq" id="WP_289447406.1">
    <property type="nucleotide sequence ID" value="NZ_JAUCGR010000002.1"/>
</dbReference>
<sequence length="147" mass="15166">MRLVGTWIVTALDGRPTPADERHCPWLTFDGDGQVFGLGGVNRIRGTWAVDGDALTFGPMVSTLMAGPPEAMEAGQALHRLLARPLTLRAADGAAARSADPALEPDPALEADPALEPAAAGVGRPTHVDLVADDGASIALPRTAARS</sequence>
<evidence type="ECO:0000259" key="2">
    <source>
        <dbReference type="Pfam" id="PF03724"/>
    </source>
</evidence>
<proteinExistence type="predicted"/>
<keyword evidence="4" id="KW-1185">Reference proteome</keyword>
<comment type="caution">
    <text evidence="3">The sequence shown here is derived from an EMBL/GenBank/DDBJ whole genome shotgun (WGS) entry which is preliminary data.</text>
</comment>
<evidence type="ECO:0000313" key="4">
    <source>
        <dbReference type="Proteomes" id="UP001321453"/>
    </source>
</evidence>
<evidence type="ECO:0000256" key="1">
    <source>
        <dbReference type="SAM" id="MobiDB-lite"/>
    </source>
</evidence>
<dbReference type="PANTHER" id="PTHR35535">
    <property type="entry name" value="HEAT SHOCK PROTEIN HSLJ"/>
    <property type="match status" value="1"/>
</dbReference>
<feature type="domain" description="DUF306" evidence="2">
    <location>
        <begin position="5"/>
        <end position="86"/>
    </location>
</feature>
<reference evidence="3 4" key="1">
    <citation type="submission" date="2023-06" db="EMBL/GenBank/DDBJ databases">
        <title>Cellulomonas sp. MW9 Whole genome sequence.</title>
        <authorList>
            <person name="Park S."/>
        </authorList>
    </citation>
    <scope>NUCLEOTIDE SEQUENCE [LARGE SCALE GENOMIC DNA]</scope>
    <source>
        <strain evidence="3 4">MW9</strain>
    </source>
</reference>
<protein>
    <submittedName>
        <fullName evidence="3">META domain-containing protein</fullName>
    </submittedName>
</protein>
<evidence type="ECO:0000313" key="3">
    <source>
        <dbReference type="EMBL" id="MDM7831795.1"/>
    </source>
</evidence>
<dbReference type="PANTHER" id="PTHR35535:SF1">
    <property type="entry name" value="HEAT SHOCK PROTEIN HSLJ"/>
    <property type="match status" value="1"/>
</dbReference>
<dbReference type="Pfam" id="PF03724">
    <property type="entry name" value="META"/>
    <property type="match status" value="1"/>
</dbReference>
<dbReference type="EMBL" id="JAUCGR010000002">
    <property type="protein sequence ID" value="MDM7831795.1"/>
    <property type="molecule type" value="Genomic_DNA"/>
</dbReference>
<dbReference type="InterPro" id="IPR053147">
    <property type="entry name" value="Hsp_HslJ-like"/>
</dbReference>
<dbReference type="InterPro" id="IPR005184">
    <property type="entry name" value="DUF306_Meta_HslJ"/>
</dbReference>
<dbReference type="Proteomes" id="UP001321453">
    <property type="component" value="Unassembled WGS sequence"/>
</dbReference>
<name>A0ABT7S845_9CELL</name>
<organism evidence="3 4">
    <name type="scientific">Cellulomonas edaphi</name>
    <dbReference type="NCBI Taxonomy" id="3053468"/>
    <lineage>
        <taxon>Bacteria</taxon>
        <taxon>Bacillati</taxon>
        <taxon>Actinomycetota</taxon>
        <taxon>Actinomycetes</taxon>
        <taxon>Micrococcales</taxon>
        <taxon>Cellulomonadaceae</taxon>
        <taxon>Cellulomonas</taxon>
    </lineage>
</organism>
<feature type="compositionally biased region" description="Low complexity" evidence="1">
    <location>
        <begin position="93"/>
        <end position="120"/>
    </location>
</feature>
<feature type="region of interest" description="Disordered" evidence="1">
    <location>
        <begin position="93"/>
        <end position="122"/>
    </location>
</feature>
<dbReference type="InterPro" id="IPR038670">
    <property type="entry name" value="HslJ-like_sf"/>
</dbReference>
<accession>A0ABT7S845</accession>
<gene>
    <name evidence="3" type="ORF">QRT05_10665</name>
</gene>
<dbReference type="Gene3D" id="2.40.128.270">
    <property type="match status" value="1"/>
</dbReference>